<dbReference type="EC" id="1.7.-.-" evidence="2"/>
<evidence type="ECO:0000313" key="3">
    <source>
        <dbReference type="Proteomes" id="UP000270272"/>
    </source>
</evidence>
<dbReference type="GO" id="GO:0004601">
    <property type="term" value="F:peroxidase activity"/>
    <property type="evidence" value="ECO:0007669"/>
    <property type="project" value="TreeGrafter"/>
</dbReference>
<dbReference type="GO" id="GO:0042542">
    <property type="term" value="P:response to hydrogen peroxide"/>
    <property type="evidence" value="ECO:0007669"/>
    <property type="project" value="TreeGrafter"/>
</dbReference>
<sequence length="68" mass="7641">MEIGQMNFKVMSILDAGETTKYGHPTPTQVNVKAVEGKSILISGHDLKDSVQPAGADRRDWRERLYPR</sequence>
<dbReference type="InterPro" id="IPR004137">
    <property type="entry name" value="HCP/CODH"/>
</dbReference>
<name>A0A3S4IA62_CITKO</name>
<gene>
    <name evidence="2" type="primary">hcp_2</name>
    <name evidence="2" type="ORF">NCTC11075_05241</name>
</gene>
<evidence type="ECO:0000313" key="2">
    <source>
        <dbReference type="EMBL" id="VEB94324.1"/>
    </source>
</evidence>
<feature type="compositionally biased region" description="Basic and acidic residues" evidence="1">
    <location>
        <begin position="56"/>
        <end position="68"/>
    </location>
</feature>
<reference evidence="2 3" key="1">
    <citation type="submission" date="2018-12" db="EMBL/GenBank/DDBJ databases">
        <authorList>
            <consortium name="Pathogen Informatics"/>
        </authorList>
    </citation>
    <scope>NUCLEOTIDE SEQUENCE [LARGE SCALE GENOMIC DNA]</scope>
    <source>
        <strain evidence="2 3">NCTC11075</strain>
    </source>
</reference>
<keyword evidence="2" id="KW-0560">Oxidoreductase</keyword>
<dbReference type="Proteomes" id="UP000270272">
    <property type="component" value="Chromosome"/>
</dbReference>
<organism evidence="2 3">
    <name type="scientific">Citrobacter koseri</name>
    <name type="common">Citrobacter diversus</name>
    <dbReference type="NCBI Taxonomy" id="545"/>
    <lineage>
        <taxon>Bacteria</taxon>
        <taxon>Pseudomonadati</taxon>
        <taxon>Pseudomonadota</taxon>
        <taxon>Gammaproteobacteria</taxon>
        <taxon>Enterobacterales</taxon>
        <taxon>Enterobacteriaceae</taxon>
        <taxon>Citrobacter</taxon>
    </lineage>
</organism>
<dbReference type="PANTHER" id="PTHR30109">
    <property type="entry name" value="HYDROXYLAMINE REDUCTASE"/>
    <property type="match status" value="1"/>
</dbReference>
<dbReference type="InterPro" id="IPR016100">
    <property type="entry name" value="Prismane_a-bundle"/>
</dbReference>
<dbReference type="Gene3D" id="1.20.1270.20">
    <property type="match status" value="1"/>
</dbReference>
<protein>
    <submittedName>
        <fullName evidence="2">Hydroxylamine reductase</fullName>
        <ecNumber evidence="2">1.7.-.-</ecNumber>
    </submittedName>
</protein>
<dbReference type="Pfam" id="PF03063">
    <property type="entry name" value="Prismane"/>
    <property type="match status" value="1"/>
</dbReference>
<feature type="region of interest" description="Disordered" evidence="1">
    <location>
        <begin position="46"/>
        <end position="68"/>
    </location>
</feature>
<dbReference type="PANTHER" id="PTHR30109:SF0">
    <property type="entry name" value="HYDROXYLAMINE REDUCTASE"/>
    <property type="match status" value="1"/>
</dbReference>
<dbReference type="InterPro" id="IPR011254">
    <property type="entry name" value="Prismane-like_sf"/>
</dbReference>
<accession>A0A3S4IA62</accession>
<dbReference type="EMBL" id="LR134204">
    <property type="protein sequence ID" value="VEB94324.1"/>
    <property type="molecule type" value="Genomic_DNA"/>
</dbReference>
<dbReference type="AlphaFoldDB" id="A0A3S4IA62"/>
<dbReference type="SUPFAM" id="SSF56821">
    <property type="entry name" value="Prismane protein-like"/>
    <property type="match status" value="1"/>
</dbReference>
<dbReference type="GO" id="GO:0050418">
    <property type="term" value="F:hydroxylamine reductase activity"/>
    <property type="evidence" value="ECO:0007669"/>
    <property type="project" value="TreeGrafter"/>
</dbReference>
<proteinExistence type="predicted"/>
<evidence type="ECO:0000256" key="1">
    <source>
        <dbReference type="SAM" id="MobiDB-lite"/>
    </source>
</evidence>